<comment type="caution">
    <text evidence="1">The sequence shown here is derived from an EMBL/GenBank/DDBJ whole genome shotgun (WGS) entry which is preliminary data.</text>
</comment>
<protein>
    <submittedName>
        <fullName evidence="1">Uncharacterized protein</fullName>
    </submittedName>
</protein>
<dbReference type="AlphaFoldDB" id="A0AAV9Z7C7"/>
<evidence type="ECO:0000313" key="1">
    <source>
        <dbReference type="EMBL" id="KAK6974314.1"/>
    </source>
</evidence>
<accession>A0AAV9Z7C7</accession>
<evidence type="ECO:0000313" key="2">
    <source>
        <dbReference type="Proteomes" id="UP001362999"/>
    </source>
</evidence>
<proteinExistence type="predicted"/>
<organism evidence="1 2">
    <name type="scientific">Favolaschia claudopus</name>
    <dbReference type="NCBI Taxonomy" id="2862362"/>
    <lineage>
        <taxon>Eukaryota</taxon>
        <taxon>Fungi</taxon>
        <taxon>Dikarya</taxon>
        <taxon>Basidiomycota</taxon>
        <taxon>Agaricomycotina</taxon>
        <taxon>Agaricomycetes</taxon>
        <taxon>Agaricomycetidae</taxon>
        <taxon>Agaricales</taxon>
        <taxon>Marasmiineae</taxon>
        <taxon>Mycenaceae</taxon>
        <taxon>Favolaschia</taxon>
    </lineage>
</organism>
<feature type="non-terminal residue" evidence="1">
    <location>
        <position position="1"/>
    </location>
</feature>
<gene>
    <name evidence="1" type="ORF">R3P38DRAFT_3296693</name>
</gene>
<name>A0AAV9Z7C7_9AGAR</name>
<feature type="non-terminal residue" evidence="1">
    <location>
        <position position="152"/>
    </location>
</feature>
<reference evidence="1 2" key="1">
    <citation type="journal article" date="2024" name="J Genomics">
        <title>Draft genome sequencing and assembly of Favolaschia claudopus CIRM-BRFM 2984 isolated from oak limbs.</title>
        <authorList>
            <person name="Navarro D."/>
            <person name="Drula E."/>
            <person name="Chaduli D."/>
            <person name="Cazenave R."/>
            <person name="Ahrendt S."/>
            <person name="Wang J."/>
            <person name="Lipzen A."/>
            <person name="Daum C."/>
            <person name="Barry K."/>
            <person name="Grigoriev I.V."/>
            <person name="Favel A."/>
            <person name="Rosso M.N."/>
            <person name="Martin F."/>
        </authorList>
    </citation>
    <scope>NUCLEOTIDE SEQUENCE [LARGE SCALE GENOMIC DNA]</scope>
    <source>
        <strain evidence="1 2">CIRM-BRFM 2984</strain>
    </source>
</reference>
<keyword evidence="2" id="KW-1185">Reference proteome</keyword>
<dbReference type="Proteomes" id="UP001362999">
    <property type="component" value="Unassembled WGS sequence"/>
</dbReference>
<sequence length="152" mass="16848">FCFLPLLTTAPFRCRSFPWPSSFLKLRLDVHISSVNGYRSPNPSNTRQNLAVPSSFLPQSGNALASNLLSRSQPRRGCCSYTPCRLSLHGFLQDAVNRALFRFAIPPPRRLSVPSVPLILVSHVIQLSFCHLSVSGITPPLPVSFPSVRYTL</sequence>
<dbReference type="EMBL" id="JAWWNJ010000185">
    <property type="protein sequence ID" value="KAK6974314.1"/>
    <property type="molecule type" value="Genomic_DNA"/>
</dbReference>